<dbReference type="VEuPathDB" id="TriTrypDB:TCDM_04537"/>
<comment type="caution">
    <text evidence="1">The sequence shown here is derived from an EMBL/GenBank/DDBJ whole genome shotgun (WGS) entry which is preliminary data.</text>
</comment>
<dbReference type="AlphaFoldDB" id="V5BGH9"/>
<evidence type="ECO:0000313" key="2">
    <source>
        <dbReference type="Proteomes" id="UP000017861"/>
    </source>
</evidence>
<name>V5BGH9_TRYCR</name>
<accession>V5BGH9</accession>
<evidence type="ECO:0008006" key="3">
    <source>
        <dbReference type="Google" id="ProtNLM"/>
    </source>
</evidence>
<dbReference type="Proteomes" id="UP000017861">
    <property type="component" value="Unassembled WGS sequence"/>
</dbReference>
<protein>
    <recommendedName>
        <fullName evidence="3">Trans-sialidase</fullName>
    </recommendedName>
</protein>
<organism evidence="1 2">
    <name type="scientific">Trypanosoma cruzi Dm28c</name>
    <dbReference type="NCBI Taxonomy" id="1416333"/>
    <lineage>
        <taxon>Eukaryota</taxon>
        <taxon>Discoba</taxon>
        <taxon>Euglenozoa</taxon>
        <taxon>Kinetoplastea</taxon>
        <taxon>Metakinetoplastina</taxon>
        <taxon>Trypanosomatida</taxon>
        <taxon>Trypanosomatidae</taxon>
        <taxon>Trypanosoma</taxon>
        <taxon>Schizotrypanum</taxon>
    </lineage>
</organism>
<evidence type="ECO:0000313" key="1">
    <source>
        <dbReference type="EMBL" id="ESS66859.1"/>
    </source>
</evidence>
<reference evidence="1 2" key="1">
    <citation type="journal article" date="2014" name="Genome Announc.">
        <title>Trypanosoma cruzi Clone Dm28c Draft Genome Sequence.</title>
        <authorList>
            <person name="Grisard E.C."/>
            <person name="Teixeira S.M."/>
            <person name="de Almeida L.G."/>
            <person name="Stoco P.H."/>
            <person name="Gerber A.L."/>
            <person name="Talavera-Lopez C."/>
            <person name="Lima O.C."/>
            <person name="Andersson B."/>
            <person name="de Vasconcelos A.T."/>
        </authorList>
    </citation>
    <scope>NUCLEOTIDE SEQUENCE [LARGE SCALE GENOMIC DNA]</scope>
    <source>
        <strain evidence="1 2">Dm28c</strain>
    </source>
</reference>
<gene>
    <name evidence="1" type="ORF">TCDM_04537</name>
</gene>
<proteinExistence type="predicted"/>
<sequence length="340" mass="38697">MRGQPSFSRNGEERNDCRDAVVLPLWTRGVHMQRPRRTQKNLLAARMAVKTRQRDRPLPMKAGGGSLIRSTIRTAPRRRRFIRTFKLPDAIVEKRKGAYPQATLECGSTKHRQFRFGQGTGGGRARRLATFYRTHEQRISEESCVTFLMSVSDAAPLTRPQHARMRLMLEMDRTPLDMAALRLKKVAARPSTKKGAEECIRSRTDWKERVVARLAWITASRWSEIAALSPNNFTLKRDGTLILDWSAAPKTARADPHRAFNFVRIRGQDAFDTIKLCRTLQENEKLTNLTNAQSRTSFGSLECHGAFHKTRCVEARCSNRGDIQFGPTRDLAVGEARRPV</sequence>
<dbReference type="EMBL" id="AYLP01000039">
    <property type="protein sequence ID" value="ESS66859.1"/>
    <property type="molecule type" value="Genomic_DNA"/>
</dbReference>